<sequence>MNLDEINSRIDEAFGTYPKQLRVAARYVRENPDKIALHSLRQVSDMASVHPSNLMRLVRELGFDRYSEFRDPFRDWLGSGQTTMRGRVEGLRTKGKLGQMSETVAEVFARDISDVEATASQIRTEDLVAAADMIIAARRVFIVGFRSLHSAAFFFHYSCRMFSANAVLVDGRGGAMGDEVRDAGPEDVVVVLSHKSYSRDALNIARYAKNAGSRIISIIDSPLAPTAAISDVRLVLSASNASVLSSVVSTLSVVQALITVIVSKIGDDVFETMKRNDAFYKALDTFVED</sequence>
<dbReference type="Gene3D" id="3.40.50.10490">
    <property type="entry name" value="Glucose-6-phosphate isomerase like protein, domain 1"/>
    <property type="match status" value="1"/>
</dbReference>
<dbReference type="Proteomes" id="UP000320653">
    <property type="component" value="Unassembled WGS sequence"/>
</dbReference>
<dbReference type="InterPro" id="IPR009057">
    <property type="entry name" value="Homeodomain-like_sf"/>
</dbReference>
<comment type="caution">
    <text evidence="6">The sequence shown here is derived from an EMBL/GenBank/DDBJ whole genome shotgun (WGS) entry which is preliminary data.</text>
</comment>
<evidence type="ECO:0000256" key="2">
    <source>
        <dbReference type="ARBA" id="ARBA00023125"/>
    </source>
</evidence>
<evidence type="ECO:0000313" key="7">
    <source>
        <dbReference type="Proteomes" id="UP000320653"/>
    </source>
</evidence>
<evidence type="ECO:0000256" key="3">
    <source>
        <dbReference type="ARBA" id="ARBA00023163"/>
    </source>
</evidence>
<dbReference type="PROSITE" id="PS51464">
    <property type="entry name" value="SIS"/>
    <property type="match status" value="1"/>
</dbReference>
<dbReference type="InterPro" id="IPR036388">
    <property type="entry name" value="WH-like_DNA-bd_sf"/>
</dbReference>
<accession>A0A561R913</accession>
<dbReference type="SUPFAM" id="SSF53697">
    <property type="entry name" value="SIS domain"/>
    <property type="match status" value="1"/>
</dbReference>
<dbReference type="EMBL" id="VIWP01000001">
    <property type="protein sequence ID" value="TWF59087.1"/>
    <property type="molecule type" value="Genomic_DNA"/>
</dbReference>
<dbReference type="GO" id="GO:0003700">
    <property type="term" value="F:DNA-binding transcription factor activity"/>
    <property type="evidence" value="ECO:0007669"/>
    <property type="project" value="InterPro"/>
</dbReference>
<proteinExistence type="predicted"/>
<dbReference type="OrthoDB" id="9814676at2"/>
<dbReference type="InterPro" id="IPR047640">
    <property type="entry name" value="RpiR-like"/>
</dbReference>
<dbReference type="PROSITE" id="PS51071">
    <property type="entry name" value="HTH_RPIR"/>
    <property type="match status" value="1"/>
</dbReference>
<dbReference type="Pfam" id="PF01380">
    <property type="entry name" value="SIS"/>
    <property type="match status" value="1"/>
</dbReference>
<organism evidence="6 7">
    <name type="scientific">Neorhizobium alkalisoli</name>
    <dbReference type="NCBI Taxonomy" id="528178"/>
    <lineage>
        <taxon>Bacteria</taxon>
        <taxon>Pseudomonadati</taxon>
        <taxon>Pseudomonadota</taxon>
        <taxon>Alphaproteobacteria</taxon>
        <taxon>Hyphomicrobiales</taxon>
        <taxon>Rhizobiaceae</taxon>
        <taxon>Rhizobium/Agrobacterium group</taxon>
        <taxon>Neorhizobium</taxon>
    </lineage>
</organism>
<dbReference type="RefSeq" id="WP_145633010.1">
    <property type="nucleotide sequence ID" value="NZ_VIWP01000001.1"/>
</dbReference>
<dbReference type="InterPro" id="IPR046348">
    <property type="entry name" value="SIS_dom_sf"/>
</dbReference>
<name>A0A561R913_9HYPH</name>
<protein>
    <submittedName>
        <fullName evidence="6">RpiR family transcriptional regulator</fullName>
    </submittedName>
</protein>
<evidence type="ECO:0000259" key="4">
    <source>
        <dbReference type="PROSITE" id="PS51071"/>
    </source>
</evidence>
<dbReference type="SUPFAM" id="SSF46689">
    <property type="entry name" value="Homeodomain-like"/>
    <property type="match status" value="1"/>
</dbReference>
<evidence type="ECO:0000313" key="6">
    <source>
        <dbReference type="EMBL" id="TWF59087.1"/>
    </source>
</evidence>
<feature type="domain" description="HTH rpiR-type" evidence="4">
    <location>
        <begin position="4"/>
        <end position="80"/>
    </location>
</feature>
<keyword evidence="3" id="KW-0804">Transcription</keyword>
<gene>
    <name evidence="6" type="ORF">FHW37_101893</name>
</gene>
<feature type="domain" description="SIS" evidence="5">
    <location>
        <begin position="130"/>
        <end position="272"/>
    </location>
</feature>
<reference evidence="6 7" key="1">
    <citation type="submission" date="2019-06" db="EMBL/GenBank/DDBJ databases">
        <title>Sorghum-associated microbial communities from plants grown in Nebraska, USA.</title>
        <authorList>
            <person name="Schachtman D."/>
        </authorList>
    </citation>
    <scope>NUCLEOTIDE SEQUENCE [LARGE SCALE GENOMIC DNA]</scope>
    <source>
        <strain evidence="6 7">1225</strain>
    </source>
</reference>
<dbReference type="InterPro" id="IPR035472">
    <property type="entry name" value="RpiR-like_SIS"/>
</dbReference>
<evidence type="ECO:0000256" key="1">
    <source>
        <dbReference type="ARBA" id="ARBA00023015"/>
    </source>
</evidence>
<dbReference type="GO" id="GO:1901135">
    <property type="term" value="P:carbohydrate derivative metabolic process"/>
    <property type="evidence" value="ECO:0007669"/>
    <property type="project" value="InterPro"/>
</dbReference>
<dbReference type="Gene3D" id="1.10.10.10">
    <property type="entry name" value="Winged helix-like DNA-binding domain superfamily/Winged helix DNA-binding domain"/>
    <property type="match status" value="1"/>
</dbReference>
<evidence type="ECO:0000259" key="5">
    <source>
        <dbReference type="PROSITE" id="PS51464"/>
    </source>
</evidence>
<dbReference type="InterPro" id="IPR001347">
    <property type="entry name" value="SIS_dom"/>
</dbReference>
<dbReference type="CDD" id="cd05013">
    <property type="entry name" value="SIS_RpiR"/>
    <property type="match status" value="1"/>
</dbReference>
<keyword evidence="7" id="KW-1185">Reference proteome</keyword>
<dbReference type="PANTHER" id="PTHR30514">
    <property type="entry name" value="GLUCOKINASE"/>
    <property type="match status" value="1"/>
</dbReference>
<dbReference type="GO" id="GO:0003677">
    <property type="term" value="F:DNA binding"/>
    <property type="evidence" value="ECO:0007669"/>
    <property type="project" value="UniProtKB-KW"/>
</dbReference>
<keyword evidence="2" id="KW-0238">DNA-binding</keyword>
<dbReference type="AlphaFoldDB" id="A0A561R913"/>
<dbReference type="GO" id="GO:0097367">
    <property type="term" value="F:carbohydrate derivative binding"/>
    <property type="evidence" value="ECO:0007669"/>
    <property type="project" value="InterPro"/>
</dbReference>
<dbReference type="InterPro" id="IPR000281">
    <property type="entry name" value="HTH_RpiR"/>
</dbReference>
<dbReference type="PANTHER" id="PTHR30514:SF18">
    <property type="entry name" value="RPIR-FAMILY TRANSCRIPTIONAL REGULATOR"/>
    <property type="match status" value="1"/>
</dbReference>
<keyword evidence="1" id="KW-0805">Transcription regulation</keyword>